<accession>A0A0F6MRX8</accession>
<dbReference type="EMBL" id="AGDY01000002">
    <property type="protein sequence ID" value="EMB24526.1"/>
    <property type="molecule type" value="Genomic_DNA"/>
</dbReference>
<dbReference type="Proteomes" id="UP000011701">
    <property type="component" value="Chromosome"/>
</dbReference>
<organism evidence="1">
    <name type="scientific">Treponema denticola OTK</name>
    <dbReference type="NCBI Taxonomy" id="999434"/>
    <lineage>
        <taxon>Bacteria</taxon>
        <taxon>Pseudomonadati</taxon>
        <taxon>Spirochaetota</taxon>
        <taxon>Spirochaetia</taxon>
        <taxon>Spirochaetales</taxon>
        <taxon>Treponemataceae</taxon>
        <taxon>Treponema</taxon>
    </lineage>
</organism>
<protein>
    <submittedName>
        <fullName evidence="1">Uncharacterized protein</fullName>
    </submittedName>
</protein>
<dbReference type="HOGENOM" id="CLU_3278167_0_0_12"/>
<reference evidence="1" key="1">
    <citation type="submission" date="2012-01" db="EMBL/GenBank/DDBJ databases">
        <title>The Genome Sequence of Treponema denticola OTK.</title>
        <authorList>
            <consortium name="The Broad Institute Genome Sequencing Platform"/>
            <person name="Earl A."/>
            <person name="Ward D."/>
            <person name="Feldgarden M."/>
            <person name="Gevers D."/>
            <person name="Blanton J.M."/>
            <person name="Fenno C.J."/>
            <person name="Baranova O.V."/>
            <person name="Mathney J."/>
            <person name="Dewhirst F.E."/>
            <person name="Izard J."/>
            <person name="Young S.K."/>
            <person name="Zeng Q."/>
            <person name="Gargeya S."/>
            <person name="Fitzgerald M."/>
            <person name="Haas B."/>
            <person name="Abouelleil A."/>
            <person name="Alvarado L."/>
            <person name="Arachchi H.M."/>
            <person name="Berlin A."/>
            <person name="Chapman S.B."/>
            <person name="Gearin G."/>
            <person name="Goldberg J."/>
            <person name="Griggs A."/>
            <person name="Gujja S."/>
            <person name="Hansen M."/>
            <person name="Heiman D."/>
            <person name="Howarth C."/>
            <person name="Larimer J."/>
            <person name="Lui A."/>
            <person name="MacDonald P.J.P."/>
            <person name="McCowen C."/>
            <person name="Montmayeur A."/>
            <person name="Murphy C."/>
            <person name="Neiman D."/>
            <person name="Pearson M."/>
            <person name="Priest M."/>
            <person name="Roberts A."/>
            <person name="Saif S."/>
            <person name="Shea T."/>
            <person name="Sisk P."/>
            <person name="Stolte C."/>
            <person name="Sykes S."/>
            <person name="Wortman J."/>
            <person name="Nusbaum C."/>
            <person name="Birren B."/>
        </authorList>
    </citation>
    <scope>NUCLEOTIDE SEQUENCE [LARGE SCALE GENOMIC DNA]</scope>
    <source>
        <strain evidence="1">OTK</strain>
    </source>
</reference>
<dbReference type="AlphaFoldDB" id="A0A0F6MRX8"/>
<comment type="caution">
    <text evidence="1">The sequence shown here is derived from an EMBL/GenBank/DDBJ whole genome shotgun (WGS) entry which is preliminary data.</text>
</comment>
<sequence length="41" mass="4829">MSQSLYRDLKLRLMQMVAKLETKEVLFLGCKIILNMFASQH</sequence>
<evidence type="ECO:0000313" key="1">
    <source>
        <dbReference type="EMBL" id="EMB24526.1"/>
    </source>
</evidence>
<gene>
    <name evidence="1" type="ORF">HMPREF9723_00214</name>
</gene>
<name>A0A0F6MRX8_TREDN</name>
<proteinExistence type="predicted"/>